<keyword evidence="5" id="KW-0963">Cytoplasm</keyword>
<organism evidence="8 9">
    <name type="scientific">Rhizophlyctis rosea</name>
    <dbReference type="NCBI Taxonomy" id="64517"/>
    <lineage>
        <taxon>Eukaryota</taxon>
        <taxon>Fungi</taxon>
        <taxon>Fungi incertae sedis</taxon>
        <taxon>Chytridiomycota</taxon>
        <taxon>Chytridiomycota incertae sedis</taxon>
        <taxon>Chytridiomycetes</taxon>
        <taxon>Rhizophlyctidales</taxon>
        <taxon>Rhizophlyctidaceae</taxon>
        <taxon>Rhizophlyctis</taxon>
    </lineage>
</organism>
<dbReference type="PANTHER" id="PTHR21422">
    <property type="entry name" value="RAB3 GTPASE-ACTIVATING PROTEIN CATALYTIC SUBUNIT"/>
    <property type="match status" value="1"/>
</dbReference>
<name>A0AAD5SMC5_9FUNG</name>
<evidence type="ECO:0000259" key="7">
    <source>
        <dbReference type="Pfam" id="PF13890"/>
    </source>
</evidence>
<evidence type="ECO:0000313" key="8">
    <source>
        <dbReference type="EMBL" id="KAJ3053730.1"/>
    </source>
</evidence>
<feature type="region of interest" description="Disordered" evidence="6">
    <location>
        <begin position="383"/>
        <end position="435"/>
    </location>
</feature>
<keyword evidence="4" id="KW-0343">GTPase activation</keyword>
<dbReference type="GO" id="GO:0005096">
    <property type="term" value="F:GTPase activator activity"/>
    <property type="evidence" value="ECO:0007669"/>
    <property type="project" value="UniProtKB-KW"/>
</dbReference>
<evidence type="ECO:0000313" key="9">
    <source>
        <dbReference type="Proteomes" id="UP001212841"/>
    </source>
</evidence>
<feature type="region of interest" description="Disordered" evidence="6">
    <location>
        <begin position="459"/>
        <end position="481"/>
    </location>
</feature>
<feature type="compositionally biased region" description="Basic and acidic residues" evidence="6">
    <location>
        <begin position="388"/>
        <end position="406"/>
    </location>
</feature>
<comment type="subcellular location">
    <subcellularLocation>
        <location evidence="1">Cytoplasm</location>
    </subcellularLocation>
</comment>
<keyword evidence="9" id="KW-1185">Reference proteome</keyword>
<evidence type="ECO:0000256" key="4">
    <source>
        <dbReference type="ARBA" id="ARBA00022468"/>
    </source>
</evidence>
<feature type="compositionally biased region" description="Polar residues" evidence="6">
    <location>
        <begin position="414"/>
        <end position="435"/>
    </location>
</feature>
<evidence type="ECO:0000256" key="2">
    <source>
        <dbReference type="ARBA" id="ARBA00008856"/>
    </source>
</evidence>
<reference evidence="8" key="1">
    <citation type="submission" date="2020-05" db="EMBL/GenBank/DDBJ databases">
        <title>Phylogenomic resolution of chytrid fungi.</title>
        <authorList>
            <person name="Stajich J.E."/>
            <person name="Amses K."/>
            <person name="Simmons R."/>
            <person name="Seto K."/>
            <person name="Myers J."/>
            <person name="Bonds A."/>
            <person name="Quandt C.A."/>
            <person name="Barry K."/>
            <person name="Liu P."/>
            <person name="Grigoriev I."/>
            <person name="Longcore J.E."/>
            <person name="James T.Y."/>
        </authorList>
    </citation>
    <scope>NUCLEOTIDE SEQUENCE</scope>
    <source>
        <strain evidence="8">JEL0318</strain>
    </source>
</reference>
<feature type="region of interest" description="Disordered" evidence="6">
    <location>
        <begin position="169"/>
        <end position="206"/>
    </location>
</feature>
<dbReference type="EMBL" id="JADGJD010000184">
    <property type="protein sequence ID" value="KAJ3053730.1"/>
    <property type="molecule type" value="Genomic_DNA"/>
</dbReference>
<comment type="similarity">
    <text evidence="2">Belongs to the Rab3-GAP catalytic subunit family.</text>
</comment>
<feature type="domain" description="Rab3GAP catalytic subunit conserved" evidence="7">
    <location>
        <begin position="686"/>
        <end position="783"/>
    </location>
</feature>
<dbReference type="InterPro" id="IPR045700">
    <property type="entry name" value="Rab3GAP1"/>
</dbReference>
<comment type="caution">
    <text evidence="8">The sequence shown here is derived from an EMBL/GenBank/DDBJ whole genome shotgun (WGS) entry which is preliminary data.</text>
</comment>
<dbReference type="AlphaFoldDB" id="A0AAD5SMC5"/>
<evidence type="ECO:0000256" key="3">
    <source>
        <dbReference type="ARBA" id="ARBA00015817"/>
    </source>
</evidence>
<feature type="region of interest" description="Disordered" evidence="6">
    <location>
        <begin position="540"/>
        <end position="591"/>
    </location>
</feature>
<sequence>MHGLLGLYRDRIAIDTTQIDADASDGSDVGSDWEDEADWPAGVADRSGVTIHGVHRYKLEFDDEGWRAHYPRMEGEAEGAGDIDTALPQIPFGSAYEPLIRLTLEVYFSPAFCANPVTMSPTRTDWDCTQSRAWYFSCSFHNLMIEDERMILSRMLKRALRAWVDIGKDDDEESDGESTLEGAGREEDAEDLPDVPGGMPGGLSRQDARRKYVMKRRGYRGLVDSTDIADAVESLFRRRRYSDPSYVRDSSPPRTAFPATTVLASQLRQAVAVPKGCILWELAVRVFDAISPDSTLRFDAGIAAFFTGVWTEFVGELRRRWELGDVIPGVDVWFGCKRKDEDGENQEEVTHGIDLRYALLYQKLQMLNCCVLRKRQRGEITVKAAKKRREEGSSEGTRDERRHEGPTKSLEVHGQSTQTRTPSPTASDSSRVSVRKTAQSLLKPFVSTITDFTTGVANDYVPMSRSTRGSEKSTVSQPGGSTLVRLFDRLTGDDAASQNQWYSEPPASRAVPARSGTELRTPSYEGMSWTSDYSWEGLSRRESGAGASGIGSLEQDGKAGFRPGKATGRASKDAEPVAEESADERDASEDVFFDTMEDVGSRSHSRQGSDRQSKLLIGAALAGNRDAHGVQPIVSLSPDSPPSSLETLPRAPVRDLGTMAESFVQLGGDVGGSWKATLIPETKVGESEGRKRKVEMVTLLETGEDMWEPETQEPGYMTEDMIREQEEIFERLGTSDEAARTRARMQCAQLTSDMEAFKAANPNCILADFVRWHSPRDWIMSYDTLASHPISSRIGIIKKGLTRLAGKISSVAWADVGPGDVSGLYDIVEIVRVLEGHLGMAVSLARKLPGRYDLIERLLAATEIKVRDNEDREGVYGLFYNDNTFPPPNCREYVIEQWVKRSGPFGRKLKQRMYALLGEGEFRIVEEVAKDGEFW</sequence>
<dbReference type="InterPro" id="IPR026147">
    <property type="entry name" value="Rab3GAP1_conserved"/>
</dbReference>
<evidence type="ECO:0000256" key="6">
    <source>
        <dbReference type="SAM" id="MobiDB-lite"/>
    </source>
</evidence>
<feature type="compositionally biased region" description="Polar residues" evidence="6">
    <location>
        <begin position="464"/>
        <end position="480"/>
    </location>
</feature>
<protein>
    <recommendedName>
        <fullName evidence="3">Rab3 GTPase-activating protein catalytic subunit</fullName>
    </recommendedName>
</protein>
<gene>
    <name evidence="8" type="primary">RAB3GAP1</name>
    <name evidence="8" type="ORF">HK097_003538</name>
</gene>
<feature type="region of interest" description="Disordered" evidence="6">
    <location>
        <begin position="496"/>
        <end position="526"/>
    </location>
</feature>
<dbReference type="Proteomes" id="UP001212841">
    <property type="component" value="Unassembled WGS sequence"/>
</dbReference>
<feature type="compositionally biased region" description="Acidic residues" evidence="6">
    <location>
        <begin position="576"/>
        <end position="591"/>
    </location>
</feature>
<feature type="compositionally biased region" description="Acidic residues" evidence="6">
    <location>
        <begin position="169"/>
        <end position="178"/>
    </location>
</feature>
<proteinExistence type="inferred from homology"/>
<dbReference type="PANTHER" id="PTHR21422:SF9">
    <property type="entry name" value="RAB3 GTPASE-ACTIVATING PROTEIN CATALYTIC SUBUNIT"/>
    <property type="match status" value="1"/>
</dbReference>
<accession>A0AAD5SMC5</accession>
<dbReference type="GO" id="GO:0005737">
    <property type="term" value="C:cytoplasm"/>
    <property type="evidence" value="ECO:0007669"/>
    <property type="project" value="UniProtKB-SubCell"/>
</dbReference>
<evidence type="ECO:0000256" key="5">
    <source>
        <dbReference type="ARBA" id="ARBA00022490"/>
    </source>
</evidence>
<dbReference type="Pfam" id="PF13890">
    <property type="entry name" value="Rab3-GTPase_cat"/>
    <property type="match status" value="1"/>
</dbReference>
<evidence type="ECO:0000256" key="1">
    <source>
        <dbReference type="ARBA" id="ARBA00004496"/>
    </source>
</evidence>